<name>A0A1E3IDI5_9TREE</name>
<dbReference type="RefSeq" id="XP_066068399.1">
    <property type="nucleotide sequence ID" value="XM_066212302.1"/>
</dbReference>
<proteinExistence type="predicted"/>
<reference evidence="2" key="3">
    <citation type="submission" date="2024-01" db="EMBL/GenBank/DDBJ databases">
        <authorList>
            <person name="Coelho M.A."/>
            <person name="David-Palma M."/>
            <person name="Shea T."/>
            <person name="Sun S."/>
            <person name="Cuomo C.A."/>
            <person name="Heitman J."/>
        </authorList>
    </citation>
    <scope>NUCLEOTIDE SEQUENCE</scope>
    <source>
        <strain evidence="2">CBS 7841</strain>
    </source>
</reference>
<accession>A0A1E3IDI5</accession>
<feature type="region of interest" description="Disordered" evidence="1">
    <location>
        <begin position="378"/>
        <end position="405"/>
    </location>
</feature>
<evidence type="ECO:0000313" key="3">
    <source>
        <dbReference type="Proteomes" id="UP000094043"/>
    </source>
</evidence>
<feature type="compositionally biased region" description="Basic and acidic residues" evidence="1">
    <location>
        <begin position="254"/>
        <end position="263"/>
    </location>
</feature>
<feature type="region of interest" description="Disordered" evidence="1">
    <location>
        <begin position="113"/>
        <end position="132"/>
    </location>
</feature>
<evidence type="ECO:0000313" key="2">
    <source>
        <dbReference type="EMBL" id="WVN87699.1"/>
    </source>
</evidence>
<feature type="compositionally biased region" description="Basic and acidic residues" evidence="1">
    <location>
        <begin position="154"/>
        <end position="166"/>
    </location>
</feature>
<reference evidence="2" key="1">
    <citation type="submission" date="2016-06" db="EMBL/GenBank/DDBJ databases">
        <authorList>
            <person name="Cuomo C."/>
            <person name="Litvintseva A."/>
            <person name="Heitman J."/>
            <person name="Chen Y."/>
            <person name="Sun S."/>
            <person name="Springer D."/>
            <person name="Dromer F."/>
            <person name="Young S."/>
            <person name="Zeng Q."/>
            <person name="Chapman S."/>
            <person name="Gujja S."/>
            <person name="Saif S."/>
            <person name="Birren B."/>
        </authorList>
    </citation>
    <scope>NUCLEOTIDE SEQUENCE</scope>
    <source>
        <strain evidence="2">CBS 7841</strain>
    </source>
</reference>
<feature type="compositionally biased region" description="Basic residues" evidence="1">
    <location>
        <begin position="457"/>
        <end position="468"/>
    </location>
</feature>
<dbReference type="VEuPathDB" id="FungiDB:L203_04691"/>
<feature type="region of interest" description="Disordered" evidence="1">
    <location>
        <begin position="313"/>
        <end position="345"/>
    </location>
</feature>
<reference evidence="2" key="2">
    <citation type="journal article" date="2022" name="Elife">
        <title>Obligate sexual reproduction of a homothallic fungus closely related to the Cryptococcus pathogenic species complex.</title>
        <authorList>
            <person name="Passer A.R."/>
            <person name="Clancey S.A."/>
            <person name="Shea T."/>
            <person name="David-Palma M."/>
            <person name="Averette A.F."/>
            <person name="Boekhout T."/>
            <person name="Porcel B.M."/>
            <person name="Nowrousian M."/>
            <person name="Cuomo C.A."/>
            <person name="Sun S."/>
            <person name="Heitman J."/>
            <person name="Coelho M.A."/>
        </authorList>
    </citation>
    <scope>NUCLEOTIDE SEQUENCE</scope>
    <source>
        <strain evidence="2">CBS 7841</strain>
    </source>
</reference>
<dbReference type="GeneID" id="91087098"/>
<dbReference type="AlphaFoldDB" id="A0A1E3IDI5"/>
<gene>
    <name evidence="2" type="ORF">L203_102887</name>
</gene>
<dbReference type="EMBL" id="CP143786">
    <property type="protein sequence ID" value="WVN87699.1"/>
    <property type="molecule type" value="Genomic_DNA"/>
</dbReference>
<feature type="region of interest" description="Disordered" evidence="1">
    <location>
        <begin position="420"/>
        <end position="470"/>
    </location>
</feature>
<feature type="region of interest" description="Disordered" evidence="1">
    <location>
        <begin position="1"/>
        <end position="41"/>
    </location>
</feature>
<evidence type="ECO:0000256" key="1">
    <source>
        <dbReference type="SAM" id="MobiDB-lite"/>
    </source>
</evidence>
<feature type="region of interest" description="Disordered" evidence="1">
    <location>
        <begin position="244"/>
        <end position="275"/>
    </location>
</feature>
<protein>
    <submittedName>
        <fullName evidence="2">Uncharacterized protein</fullName>
    </submittedName>
</protein>
<feature type="compositionally biased region" description="Polar residues" evidence="1">
    <location>
        <begin position="1"/>
        <end position="12"/>
    </location>
</feature>
<dbReference type="KEGG" id="cdep:91087098"/>
<keyword evidence="3" id="KW-1185">Reference proteome</keyword>
<dbReference type="Proteomes" id="UP000094043">
    <property type="component" value="Chromosome 3"/>
</dbReference>
<feature type="region of interest" description="Disordered" evidence="1">
    <location>
        <begin position="147"/>
        <end position="211"/>
    </location>
</feature>
<organism evidence="2 3">
    <name type="scientific">Cryptococcus depauperatus CBS 7841</name>
    <dbReference type="NCBI Taxonomy" id="1295531"/>
    <lineage>
        <taxon>Eukaryota</taxon>
        <taxon>Fungi</taxon>
        <taxon>Dikarya</taxon>
        <taxon>Basidiomycota</taxon>
        <taxon>Agaricomycotina</taxon>
        <taxon>Tremellomycetes</taxon>
        <taxon>Tremellales</taxon>
        <taxon>Cryptococcaceae</taxon>
        <taxon>Cryptococcus</taxon>
    </lineage>
</organism>
<sequence length="609" mass="67129">MATRQASHQSHVNTHHYPFSTSNTVSDVPPRPSTAPLSESSISNKINCLSPLQSALQKSNSSDPWFGMRDGIFEPGRREGLGHGLRRMFTRSRQKPDIIVLDRLKRSAPDPFAIRDRSNTVDGGNQHRPSRPASEYITNFLKSTANNSNWPHARLGDGRGEVRSKEPVQGPSQHRKKPPVAEDDIVLYKPKEADRPKRRATTATAQPSAARVAANNLKDATALAKLNNRQSLIHRLEKNDMIPHFGPTPYGLVEKTDNEDRPKASRRHSTQPENLQARLDRQFQETQDTSLTHSQSSQQEVFAATSALQRMFSRRRKEVPASVTDGVNERGNSSPNKRQLGHRASLSFSLKRSIEPKVTTGNELTRRLSRTFSFKSSVKPKVTSAKPAKQVTGYKHSPRTLAGKEESLEVPNRMLGTHNQILGITPDSSESDDGDATPKRFRGRATNSTKKSSTPSKKVRASPLHKKSATILQDVKPLPQTPSRKAALEVRDSQSCCESPGSCLDTPTVINKFRDADEEEEECLIESDAGSVFGGNVDGNVGNIVPKIKTKEIKLVASIADMYIGTLYGEYLSDNEDDGAVGGLVRAKSKSSKSTKKANRSSKRWSVLG</sequence>